<keyword evidence="1" id="KW-0472">Membrane</keyword>
<name>A0A926DJY1_9FIRM</name>
<evidence type="ECO:0000256" key="1">
    <source>
        <dbReference type="SAM" id="Phobius"/>
    </source>
</evidence>
<dbReference type="RefSeq" id="WP_249280804.1">
    <property type="nucleotide sequence ID" value="NZ_JACRSS010000005.1"/>
</dbReference>
<accession>A0A926DJY1</accession>
<evidence type="ECO:0000313" key="2">
    <source>
        <dbReference type="EMBL" id="MBC8539201.1"/>
    </source>
</evidence>
<dbReference type="Proteomes" id="UP000617951">
    <property type="component" value="Unassembled WGS sequence"/>
</dbReference>
<gene>
    <name evidence="2" type="ORF">H8693_09700</name>
</gene>
<dbReference type="InterPro" id="IPR019074">
    <property type="entry name" value="YabQ"/>
</dbReference>
<keyword evidence="1" id="KW-0812">Transmembrane</keyword>
<protein>
    <submittedName>
        <fullName evidence="2">Spore cortex biosynthesis protein YabQ</fullName>
    </submittedName>
</protein>
<feature type="transmembrane region" description="Helical" evidence="1">
    <location>
        <begin position="40"/>
        <end position="62"/>
    </location>
</feature>
<organism evidence="2 3">
    <name type="scientific">Guopingia tenuis</name>
    <dbReference type="NCBI Taxonomy" id="2763656"/>
    <lineage>
        <taxon>Bacteria</taxon>
        <taxon>Bacillati</taxon>
        <taxon>Bacillota</taxon>
        <taxon>Clostridia</taxon>
        <taxon>Christensenellales</taxon>
        <taxon>Christensenellaceae</taxon>
        <taxon>Guopingia</taxon>
    </lineage>
</organism>
<feature type="transmembrane region" description="Helical" evidence="1">
    <location>
        <begin position="6"/>
        <end position="28"/>
    </location>
</feature>
<proteinExistence type="predicted"/>
<dbReference type="Pfam" id="PF09578">
    <property type="entry name" value="Spore_YabQ"/>
    <property type="match status" value="1"/>
</dbReference>
<keyword evidence="3" id="KW-1185">Reference proteome</keyword>
<evidence type="ECO:0000313" key="3">
    <source>
        <dbReference type="Proteomes" id="UP000617951"/>
    </source>
</evidence>
<feature type="transmembrane region" description="Helical" evidence="1">
    <location>
        <begin position="74"/>
        <end position="92"/>
    </location>
</feature>
<sequence>MDGTLNQPYLLAAAIYAGMLAGVVYSLFQLVRRIFHGGKLFLVAADILFLAVVFILAAIMLYTACHMKIRPYHYAGMGIGFGMYECAIFPIGRKIFKLFKKNKEIGGQGVDKSGKKSSNKR</sequence>
<comment type="caution">
    <text evidence="2">The sequence shown here is derived from an EMBL/GenBank/DDBJ whole genome shotgun (WGS) entry which is preliminary data.</text>
</comment>
<keyword evidence="1" id="KW-1133">Transmembrane helix</keyword>
<reference evidence="2" key="1">
    <citation type="submission" date="2020-08" db="EMBL/GenBank/DDBJ databases">
        <title>Genome public.</title>
        <authorList>
            <person name="Liu C."/>
            <person name="Sun Q."/>
        </authorList>
    </citation>
    <scope>NUCLEOTIDE SEQUENCE</scope>
    <source>
        <strain evidence="2">NSJ-63</strain>
    </source>
</reference>
<dbReference type="AlphaFoldDB" id="A0A926DJY1"/>
<dbReference type="NCBIfam" id="TIGR02893">
    <property type="entry name" value="spore_yabQ"/>
    <property type="match status" value="1"/>
</dbReference>
<dbReference type="EMBL" id="JACRSS010000005">
    <property type="protein sequence ID" value="MBC8539201.1"/>
    <property type="molecule type" value="Genomic_DNA"/>
</dbReference>